<dbReference type="SMART" id="SM00539">
    <property type="entry name" value="NIDO"/>
    <property type="match status" value="1"/>
</dbReference>
<comment type="caution">
    <text evidence="7">Lacks conserved residue(s) required for the propagation of feature annotation.</text>
</comment>
<dbReference type="InterPro" id="IPR051495">
    <property type="entry name" value="Epithelial_Barrier/Signaling"/>
</dbReference>
<dbReference type="PROSITE" id="PS50856">
    <property type="entry name" value="AMOP"/>
    <property type="match status" value="1"/>
</dbReference>
<dbReference type="InterPro" id="IPR000436">
    <property type="entry name" value="Sushi_SCR_CCP_dom"/>
</dbReference>
<dbReference type="PANTHER" id="PTHR13802:SF61">
    <property type="entry name" value="PROTEIN CBG04396"/>
    <property type="match status" value="1"/>
</dbReference>
<gene>
    <name evidence="14" type="ORF">CBOVIS_LOCUS8742</name>
</gene>
<evidence type="ECO:0008006" key="16">
    <source>
        <dbReference type="Google" id="ProtNLM"/>
    </source>
</evidence>
<dbReference type="InterPro" id="IPR057017">
    <property type="entry name" value="F54D1_6-like_C"/>
</dbReference>
<evidence type="ECO:0000259" key="12">
    <source>
        <dbReference type="PROSITE" id="PS51220"/>
    </source>
</evidence>
<dbReference type="OrthoDB" id="9972657at2759"/>
<dbReference type="InterPro" id="IPR005533">
    <property type="entry name" value="AMOP_dom"/>
</dbReference>
<evidence type="ECO:0000256" key="4">
    <source>
        <dbReference type="ARBA" id="ARBA00022989"/>
    </source>
</evidence>
<dbReference type="InterPro" id="IPR057018">
    <property type="entry name" value="F54D1_6-like_Ig-like"/>
</dbReference>
<keyword evidence="7" id="KW-0768">Sushi</keyword>
<feature type="transmembrane region" description="Helical" evidence="9">
    <location>
        <begin position="374"/>
        <end position="395"/>
    </location>
</feature>
<accession>A0A8S1ESS1</accession>
<dbReference type="InterPro" id="IPR038683">
    <property type="entry name" value="IL17RA/B_FnIII-like_1_sf"/>
</dbReference>
<evidence type="ECO:0000256" key="5">
    <source>
        <dbReference type="ARBA" id="ARBA00023136"/>
    </source>
</evidence>
<dbReference type="Pfam" id="PF08357">
    <property type="entry name" value="SEFIR"/>
    <property type="match status" value="1"/>
</dbReference>
<dbReference type="PROSITE" id="PS51534">
    <property type="entry name" value="SEFIR"/>
    <property type="match status" value="1"/>
</dbReference>
<dbReference type="EMBL" id="CADEPM010000005">
    <property type="protein sequence ID" value="CAB3406707.1"/>
    <property type="molecule type" value="Genomic_DNA"/>
</dbReference>
<dbReference type="InterPro" id="IPR013568">
    <property type="entry name" value="SEFIR_dom"/>
</dbReference>
<dbReference type="InterPro" id="IPR057019">
    <property type="entry name" value="F54D1_6-like_Ig-like_2"/>
</dbReference>
<protein>
    <recommendedName>
        <fullName evidence="16">Protein mesh</fullName>
    </recommendedName>
</protein>
<evidence type="ECO:0000259" key="13">
    <source>
        <dbReference type="PROSITE" id="PS51534"/>
    </source>
</evidence>
<feature type="domain" description="AMOP" evidence="10">
    <location>
        <begin position="1362"/>
        <end position="1543"/>
    </location>
</feature>
<dbReference type="PANTHER" id="PTHR13802">
    <property type="entry name" value="MUCIN 4-RELATED"/>
    <property type="match status" value="1"/>
</dbReference>
<dbReference type="Pfam" id="PF25519">
    <property type="entry name" value="ILCR1_N"/>
    <property type="match status" value="1"/>
</dbReference>
<reference evidence="14 15" key="1">
    <citation type="submission" date="2020-04" db="EMBL/GenBank/DDBJ databases">
        <authorList>
            <person name="Laetsch R D."/>
            <person name="Stevens L."/>
            <person name="Kumar S."/>
            <person name="Blaxter L. M."/>
        </authorList>
    </citation>
    <scope>NUCLEOTIDE SEQUENCE [LARGE SCALE GENOMIC DNA]</scope>
</reference>
<dbReference type="Pfam" id="PF24462">
    <property type="entry name" value="Ig_F54D1_6"/>
    <property type="match status" value="1"/>
</dbReference>
<keyword evidence="15" id="KW-1185">Reference proteome</keyword>
<dbReference type="SMART" id="SM00723">
    <property type="entry name" value="AMOP"/>
    <property type="match status" value="1"/>
</dbReference>
<evidence type="ECO:0000259" key="11">
    <source>
        <dbReference type="PROSITE" id="PS50923"/>
    </source>
</evidence>
<keyword evidence="6" id="KW-1015">Disulfide bond</keyword>
<evidence type="ECO:0000259" key="10">
    <source>
        <dbReference type="PROSITE" id="PS50856"/>
    </source>
</evidence>
<dbReference type="Pfam" id="PF24678">
    <property type="entry name" value="DUF7658"/>
    <property type="match status" value="1"/>
</dbReference>
<keyword evidence="3 9" id="KW-0812">Transmembrane</keyword>
<dbReference type="Pfam" id="PF03782">
    <property type="entry name" value="AMOP"/>
    <property type="match status" value="1"/>
</dbReference>
<dbReference type="Pfam" id="PF24469">
    <property type="entry name" value="F54D1_6_C"/>
    <property type="match status" value="1"/>
</dbReference>
<evidence type="ECO:0000256" key="8">
    <source>
        <dbReference type="SAM" id="MobiDB-lite"/>
    </source>
</evidence>
<sequence length="2149" mass="244094">MRFVIFYVVLHHVYTLSDTSAQLDRRQFLSGGITSPTTPTKHTEDSEVFRSDCSEPFNKDISCSVHVVSCTNAIFDTVEAGSEPPEAHDVRIEPLAKIVGNNQIDERMHRLHVDISWQLPLYESSSKLRAFKLHVLGGGKNICFSFNVTRHQQDDTVSPRFRFSSGTLFDFSRNYTISIYSLPASTAKSPKVTIVRRMPDDPDKNQNSFKFSEEFCRNNSKSHPQSTKWAASFRKIFLFSLTRMIHVEFLAAPAQYCFEEYEVRLLDGQGIVVYQSAIIRKEDLKTEIIKGRVVQFGEHNFTNVALETDVVPSVMPIEMSRDGRCLCETRNGCSCLAAAWKPVRLARIEEPTNKNSTLKMDKKNGNEMIYTRTFIVSISIISIVITVLCVSAIITGCRNRDRRLKIGNTTSDVGNNGSLPLILKSSKTVLILYSHDCELHDAAVLAFAELLRDVLLMDVHIDVWDEGEIEENCFDYIHSTIVKAHKVIIINSIGTYHRIIARQMKSAPVERHLPGVFDHLFVRQFELALQHPNVISIRFDYSPSKCTVFALANYLQYPIPSNIRTLVSSIGDDDSLSALSAPKNASCLTRLNEAADKMSTYTTRFPDWFERSHRIIDEKSRSGFKNRNDEPPDAVVNRETHSEKTQATYLLDDEDEGRGTDSQTVSLNDEEYEPCCDTIDSAYTSDEFTQTFEQPRAPINDYSKKSPDATIDSAFHEDPMRERRQKLFSAFILIAKCVSIIEAQINQNIGQTPQNPTINQVSPGQVFTGTGNNPYYGVNLVPFGPEAGDLVVNPSMLTAGMTIDLHMFFPFYGGLYNYTTISVNGYMGFATVLDQGPTINIGPETTDWPRQEDPAMIAPYLCKQQVPQSGNPARRAGVYYRLLLRQSLFGRETNSNMNLGGTMQQSAFFGQSASLACPGTADTYVRCDQNSDYFLDQMMIWLQEGVAGASMFRADAAVVVTWYNTASAISGRSDIDAGQTGTYQAIWLTDSAARLSYVILNYDRLGFDAQDFRANSRSGRCRAVFNGGNHTGSVEVDPTHQYKNTPKVLAQRSGVPHMVRGRYMFRVDDVVRPAGCSNKTGGTYPIMIYPNIVNMLGEMTVDVNACCLDRSQTYIMMIEEREVATCQVINPSIARCSLPKIYDWGTKTVYFQPQSRGANDEKAFVGYIYFVPPTLDPMRLDIGNIYEWYKNPMPNNLMPISWYPRNFTNPDIINNGNNMGVRISDDAMYGVQLGLYIIGYREFKDDEIKKFRPEYRTLARVTTFSNQNNINYRWMPQEEVINTNQIQQWYLTDWERMHHLYTYRVGFFKLAPINPNDMNGTHLLPGLVSAPISLHWLWTPNNQQFAQLTMNQQDRDERIEFVKEKSREMCHDWYDEDGALWNFIRDTETNTSCPCVETQALLDLGRFMPHPRCSQMFRDITCTTVIGSRNCYMSASNIYASYAGEGSTFNNRDTNRFMTHYGQVCCYDESGFLMQTPYQPVIKTQKDYFYNPGYPLRAYEFGTAPYMGQFEVPGLSVFHHDYMPYFLCCKFADFRCQMFYWRRPSSACQQYQPPAIGRAQGTGVFQTIDNDKFIFNQPGVYNFLYIPQTTRSPEVHIQVRLERYPNRKVDFGLLGRYISQWELVQPTNATVITGIAMEATGTDRVVVMTRKDTRRFRYRTNIIVGNILRYFDTIRLQRFKGVLIYVNNVERGQPEIYVVLEEAQIGVKVTESYALDIDRLPNYQESMGILDIQLSVPPQYGVNPTGDKTQEMTYRQMYDLPRVSGLMRPFPDQTSGSLMEGLTLNDVNSETYRQQIISNYLVLGSGEAGTQQNMAGTLAQTLPQDNMFTTSKDEDKQFDVFPEANMRSEPVYKMAPVYDTGAFRFMPQTGAMIIQLLNTCRDMQTNPNVDLQPYQSVSTLSYGMQCPDDPGAILTECGDNVACLYDYALLNSKILAQEEQDAWNSFFSDRLVAVKQYNSCGAINIEYPEYMMKTPALASGYLQGDVARFECYQSHWVKGDNEYKCGVVVDYNRPNDYRFEWNKGSQPWCRSRIKENYFKWIATVFGTVGVILVILAIFAFCWCIKQKKLQELRGYGGGASYTNNAYLNQPYETKPPRALSVGDLSNAPRTATMAMPRDTTPSTLEPARMSPAPSDLRGSQGIIGLNTSV</sequence>
<name>A0A8S1ESS1_9PELO</name>
<keyword evidence="5 9" id="KW-0472">Membrane</keyword>
<evidence type="ECO:0000313" key="14">
    <source>
        <dbReference type="EMBL" id="CAB3406707.1"/>
    </source>
</evidence>
<feature type="transmembrane region" description="Helical" evidence="9">
    <location>
        <begin position="2040"/>
        <end position="2064"/>
    </location>
</feature>
<dbReference type="Proteomes" id="UP000494206">
    <property type="component" value="Unassembled WGS sequence"/>
</dbReference>
<dbReference type="InterPro" id="IPR057066">
    <property type="entry name" value="Ig_ILCR1"/>
</dbReference>
<feature type="region of interest" description="Disordered" evidence="8">
    <location>
        <begin position="2110"/>
        <end position="2136"/>
    </location>
</feature>
<dbReference type="PROSITE" id="PS51220">
    <property type="entry name" value="NIDO"/>
    <property type="match status" value="1"/>
</dbReference>
<feature type="region of interest" description="Disordered" evidence="8">
    <location>
        <begin position="620"/>
        <end position="664"/>
    </location>
</feature>
<feature type="domain" description="NIDO" evidence="12">
    <location>
        <begin position="907"/>
        <end position="1070"/>
    </location>
</feature>
<dbReference type="PROSITE" id="PS50923">
    <property type="entry name" value="SUSHI"/>
    <property type="match status" value="1"/>
</dbReference>
<dbReference type="Pfam" id="PF23608">
    <property type="entry name" value="Ig_ILCR1"/>
    <property type="match status" value="1"/>
</dbReference>
<keyword evidence="4 9" id="KW-1133">Transmembrane helix</keyword>
<evidence type="ECO:0000313" key="15">
    <source>
        <dbReference type="Proteomes" id="UP000494206"/>
    </source>
</evidence>
<dbReference type="Gene3D" id="2.60.40.2160">
    <property type="entry name" value="Interleukin-17 receptor A/B, fibronectin-III-like domain 1"/>
    <property type="match status" value="1"/>
</dbReference>
<dbReference type="Gene3D" id="3.40.50.11530">
    <property type="match status" value="1"/>
</dbReference>
<dbReference type="InterPro" id="IPR003886">
    <property type="entry name" value="NIDO_dom"/>
</dbReference>
<comment type="caution">
    <text evidence="14">The sequence shown here is derived from an EMBL/GenBank/DDBJ whole genome shotgun (WGS) entry which is preliminary data.</text>
</comment>
<evidence type="ECO:0000256" key="3">
    <source>
        <dbReference type="ARBA" id="ARBA00022692"/>
    </source>
</evidence>
<evidence type="ECO:0000256" key="1">
    <source>
        <dbReference type="ARBA" id="ARBA00004251"/>
    </source>
</evidence>
<dbReference type="Pfam" id="PF06119">
    <property type="entry name" value="NIDO"/>
    <property type="match status" value="1"/>
</dbReference>
<feature type="compositionally biased region" description="Basic and acidic residues" evidence="8">
    <location>
        <begin position="620"/>
        <end position="644"/>
    </location>
</feature>
<organism evidence="14 15">
    <name type="scientific">Caenorhabditis bovis</name>
    <dbReference type="NCBI Taxonomy" id="2654633"/>
    <lineage>
        <taxon>Eukaryota</taxon>
        <taxon>Metazoa</taxon>
        <taxon>Ecdysozoa</taxon>
        <taxon>Nematoda</taxon>
        <taxon>Chromadorea</taxon>
        <taxon>Rhabditida</taxon>
        <taxon>Rhabditina</taxon>
        <taxon>Rhabditomorpha</taxon>
        <taxon>Rhabditoidea</taxon>
        <taxon>Rhabditidae</taxon>
        <taxon>Peloderinae</taxon>
        <taxon>Caenorhabditis</taxon>
    </lineage>
</organism>
<dbReference type="Pfam" id="PF24464">
    <property type="entry name" value="Ig_F54D1_6_2"/>
    <property type="match status" value="1"/>
</dbReference>
<feature type="domain" description="Sushi" evidence="11">
    <location>
        <begin position="1958"/>
        <end position="2031"/>
    </location>
</feature>
<comment type="subcellular location">
    <subcellularLocation>
        <location evidence="1">Cell membrane</location>
        <topology evidence="1">Single-pass type I membrane protein</topology>
    </subcellularLocation>
</comment>
<evidence type="ECO:0000256" key="7">
    <source>
        <dbReference type="PROSITE-ProRule" id="PRU00302"/>
    </source>
</evidence>
<evidence type="ECO:0000256" key="9">
    <source>
        <dbReference type="SAM" id="Phobius"/>
    </source>
</evidence>
<dbReference type="GO" id="GO:0007160">
    <property type="term" value="P:cell-matrix adhesion"/>
    <property type="evidence" value="ECO:0007669"/>
    <property type="project" value="InterPro"/>
</dbReference>
<evidence type="ECO:0000256" key="2">
    <source>
        <dbReference type="ARBA" id="ARBA00022475"/>
    </source>
</evidence>
<dbReference type="InterPro" id="IPR056075">
    <property type="entry name" value="DUF7658"/>
</dbReference>
<evidence type="ECO:0000256" key="6">
    <source>
        <dbReference type="ARBA" id="ARBA00023157"/>
    </source>
</evidence>
<keyword evidence="2" id="KW-1003">Cell membrane</keyword>
<proteinExistence type="predicted"/>
<dbReference type="GO" id="GO:0005886">
    <property type="term" value="C:plasma membrane"/>
    <property type="evidence" value="ECO:0007669"/>
    <property type="project" value="UniProtKB-SubCell"/>
</dbReference>
<feature type="domain" description="SEFIR" evidence="13">
    <location>
        <begin position="426"/>
        <end position="568"/>
    </location>
</feature>